<evidence type="ECO:0000313" key="4">
    <source>
        <dbReference type="Proteomes" id="UP000594262"/>
    </source>
</evidence>
<accession>A0A7M5WN06</accession>
<evidence type="ECO:0000313" key="3">
    <source>
        <dbReference type="EnsemblMetazoa" id="CLYHEMP012527.1"/>
    </source>
</evidence>
<sequence length="323" mass="37526">MFAVKEKVNGSHLSNKRKREMKDVSPEEFLPTNKELDKLEKDFIVLAARVIVKQIPSMQEVFKDAVVHHIKHQYSEEMETKSEQVPLGAYALNENKHEDMIEIIERIQERYVPKDESGDGVTFFGGDQLTEERSRSAQNARADGRTVEERLQGLLPKFEDWHAIRTAYDSALKVFYSKEATGDAGTYLTNAIKTGNKNALRKVEDKFQEVREFFDIETKALLLSGFLKQEGFENIEDYHPPQELLTKDVKTRRRWLHGRIRLFLKDNIMVSLQSLTKMLPEQRTHKCRDATCNNRFFFLPAKNMHEQREHGLEPLTSLPSSEK</sequence>
<proteinExistence type="predicted"/>
<feature type="domain" description="DUF6589" evidence="2">
    <location>
        <begin position="24"/>
        <end position="277"/>
    </location>
</feature>
<dbReference type="EnsemblMetazoa" id="CLYHEMT012527.1">
    <property type="protein sequence ID" value="CLYHEMP012527.1"/>
    <property type="gene ID" value="CLYHEMG012527"/>
</dbReference>
<dbReference type="InterPro" id="IPR046496">
    <property type="entry name" value="DUF6589"/>
</dbReference>
<feature type="region of interest" description="Disordered" evidence="1">
    <location>
        <begin position="1"/>
        <end position="26"/>
    </location>
</feature>
<dbReference type="AlphaFoldDB" id="A0A7M5WN06"/>
<name>A0A7M5WN06_9CNID</name>
<evidence type="ECO:0000259" key="2">
    <source>
        <dbReference type="Pfam" id="PF20231"/>
    </source>
</evidence>
<dbReference type="Pfam" id="PF20231">
    <property type="entry name" value="DUF6589"/>
    <property type="match status" value="1"/>
</dbReference>
<keyword evidence="4" id="KW-1185">Reference proteome</keyword>
<dbReference type="Proteomes" id="UP000594262">
    <property type="component" value="Unplaced"/>
</dbReference>
<protein>
    <recommendedName>
        <fullName evidence="2">DUF6589 domain-containing protein</fullName>
    </recommendedName>
</protein>
<dbReference type="OrthoDB" id="5985008at2759"/>
<reference evidence="3" key="1">
    <citation type="submission" date="2021-01" db="UniProtKB">
        <authorList>
            <consortium name="EnsemblMetazoa"/>
        </authorList>
    </citation>
    <scope>IDENTIFICATION</scope>
</reference>
<organism evidence="3 4">
    <name type="scientific">Clytia hemisphaerica</name>
    <dbReference type="NCBI Taxonomy" id="252671"/>
    <lineage>
        <taxon>Eukaryota</taxon>
        <taxon>Metazoa</taxon>
        <taxon>Cnidaria</taxon>
        <taxon>Hydrozoa</taxon>
        <taxon>Hydroidolina</taxon>
        <taxon>Leptothecata</taxon>
        <taxon>Obeliida</taxon>
        <taxon>Clytiidae</taxon>
        <taxon>Clytia</taxon>
    </lineage>
</organism>
<evidence type="ECO:0000256" key="1">
    <source>
        <dbReference type="SAM" id="MobiDB-lite"/>
    </source>
</evidence>